<dbReference type="Pfam" id="PF04286">
    <property type="entry name" value="DUF445"/>
    <property type="match status" value="1"/>
</dbReference>
<feature type="compositionally biased region" description="Low complexity" evidence="1">
    <location>
        <begin position="7"/>
        <end position="16"/>
    </location>
</feature>
<feature type="transmembrane region" description="Helical" evidence="2">
    <location>
        <begin position="67"/>
        <end position="93"/>
    </location>
</feature>
<keyword evidence="2" id="KW-1133">Transmembrane helix</keyword>
<dbReference type="PANTHER" id="PTHR38442:SF1">
    <property type="entry name" value="INNER MEMBRANE PROTEIN"/>
    <property type="match status" value="1"/>
</dbReference>
<dbReference type="PANTHER" id="PTHR38442">
    <property type="entry name" value="INNER MEMBRANE PROTEIN-RELATED"/>
    <property type="match status" value="1"/>
</dbReference>
<dbReference type="RefSeq" id="WP_123389070.1">
    <property type="nucleotide sequence ID" value="NZ_RKHO01000001.1"/>
</dbReference>
<feature type="region of interest" description="Disordered" evidence="1">
    <location>
        <begin position="1"/>
        <end position="26"/>
    </location>
</feature>
<accession>A0A3N2CQJ1</accession>
<feature type="transmembrane region" description="Helical" evidence="2">
    <location>
        <begin position="418"/>
        <end position="437"/>
    </location>
</feature>
<keyword evidence="2" id="KW-0472">Membrane</keyword>
<dbReference type="AlphaFoldDB" id="A0A3N2CQJ1"/>
<comment type="caution">
    <text evidence="3">The sequence shown here is derived from an EMBL/GenBank/DDBJ whole genome shotgun (WGS) entry which is preliminary data.</text>
</comment>
<gene>
    <name evidence="3" type="ORF">EDD33_0627</name>
</gene>
<dbReference type="OrthoDB" id="9769590at2"/>
<proteinExistence type="predicted"/>
<sequence>MATPLQAPDDATSSPSPSAPLPGVFGGPDGAADAERLRRLRRMQGVALGLLVLAAVVYVATLDRDGFWGFVNAGAEASMVGAIADWFAVTALFRHPLRLPIPHTALVPTRKDEFGRSLEEFFAENFLQEQVVRERLAAADIARRLGDWVADPAHARRVVAEGATVAGLGLQRLKDSDVESVVRDVVIPRFVAEPISPVAGRLLEEVVRDGAHHGLVDLALTEAHEWLVHHQERFTQVVGERAPWWAPERVNEAIVNRLHLEAIRWIADIRRDPDHSARQALDSFLAQLADDLLNDPETQERTESLKRRLLETPQMVTTGMSLWSAFRTALLAALAEEDGPLRDRAARELVSFGERIGTDEALRRRLETWLADLVVFAVGRYGQELTSVITATIARWDGEEAARKIELHVGRDLQFIRINGTIVGGLVGVVIHAVTLVL</sequence>
<name>A0A3N2CQJ1_9ACTN</name>
<evidence type="ECO:0000256" key="1">
    <source>
        <dbReference type="SAM" id="MobiDB-lite"/>
    </source>
</evidence>
<keyword evidence="2" id="KW-0812">Transmembrane</keyword>
<dbReference type="Proteomes" id="UP000281738">
    <property type="component" value="Unassembled WGS sequence"/>
</dbReference>
<protein>
    <submittedName>
        <fullName evidence="3">Uncharacterized membrane-anchored protein YjiN (DUF445 family)</fullName>
    </submittedName>
</protein>
<dbReference type="EMBL" id="RKHO01000001">
    <property type="protein sequence ID" value="ROR89797.1"/>
    <property type="molecule type" value="Genomic_DNA"/>
</dbReference>
<dbReference type="GO" id="GO:0005886">
    <property type="term" value="C:plasma membrane"/>
    <property type="evidence" value="ECO:0007669"/>
    <property type="project" value="TreeGrafter"/>
</dbReference>
<evidence type="ECO:0000313" key="4">
    <source>
        <dbReference type="Proteomes" id="UP000281738"/>
    </source>
</evidence>
<evidence type="ECO:0000313" key="3">
    <source>
        <dbReference type="EMBL" id="ROR89797.1"/>
    </source>
</evidence>
<feature type="transmembrane region" description="Helical" evidence="2">
    <location>
        <begin position="45"/>
        <end position="61"/>
    </location>
</feature>
<keyword evidence="4" id="KW-1185">Reference proteome</keyword>
<evidence type="ECO:0000256" key="2">
    <source>
        <dbReference type="SAM" id="Phobius"/>
    </source>
</evidence>
<organism evidence="3 4">
    <name type="scientific">Nocardioides aurantiacus</name>
    <dbReference type="NCBI Taxonomy" id="86796"/>
    <lineage>
        <taxon>Bacteria</taxon>
        <taxon>Bacillati</taxon>
        <taxon>Actinomycetota</taxon>
        <taxon>Actinomycetes</taxon>
        <taxon>Propionibacteriales</taxon>
        <taxon>Nocardioidaceae</taxon>
        <taxon>Nocardioides</taxon>
    </lineage>
</organism>
<dbReference type="InterPro" id="IPR007383">
    <property type="entry name" value="DUF445"/>
</dbReference>
<reference evidence="3 4" key="1">
    <citation type="submission" date="2018-11" db="EMBL/GenBank/DDBJ databases">
        <title>Sequencing the genomes of 1000 actinobacteria strains.</title>
        <authorList>
            <person name="Klenk H.-P."/>
        </authorList>
    </citation>
    <scope>NUCLEOTIDE SEQUENCE [LARGE SCALE GENOMIC DNA]</scope>
    <source>
        <strain evidence="3 4">DSM 12652</strain>
    </source>
</reference>